<feature type="domain" description="ABC transporter" evidence="5">
    <location>
        <begin position="33"/>
        <end position="260"/>
    </location>
</feature>
<dbReference type="InterPro" id="IPR003593">
    <property type="entry name" value="AAA+_ATPase"/>
</dbReference>
<dbReference type="PROSITE" id="PS00211">
    <property type="entry name" value="ABC_TRANSPORTER_1"/>
    <property type="match status" value="1"/>
</dbReference>
<dbReference type="AlphaFoldDB" id="A0AA44URH9"/>
<dbReference type="InterPro" id="IPR027417">
    <property type="entry name" value="P-loop_NTPase"/>
</dbReference>
<dbReference type="InterPro" id="IPR017871">
    <property type="entry name" value="ABC_transporter-like_CS"/>
</dbReference>
<evidence type="ECO:0000256" key="3">
    <source>
        <dbReference type="ARBA" id="ARBA00022741"/>
    </source>
</evidence>
<dbReference type="InterPro" id="IPR025302">
    <property type="entry name" value="DrrA1/2-like_C"/>
</dbReference>
<evidence type="ECO:0000256" key="2">
    <source>
        <dbReference type="ARBA" id="ARBA00022448"/>
    </source>
</evidence>
<dbReference type="InterPro" id="IPR003439">
    <property type="entry name" value="ABC_transporter-like_ATP-bd"/>
</dbReference>
<dbReference type="Gene3D" id="3.40.50.300">
    <property type="entry name" value="P-loop containing nucleotide triphosphate hydrolases"/>
    <property type="match status" value="1"/>
</dbReference>
<dbReference type="PROSITE" id="PS50893">
    <property type="entry name" value="ABC_TRANSPORTER_2"/>
    <property type="match status" value="1"/>
</dbReference>
<comment type="caution">
    <text evidence="6">The sequence shown here is derived from an EMBL/GenBank/DDBJ whole genome shotgun (WGS) entry which is preliminary data.</text>
</comment>
<dbReference type="SUPFAM" id="SSF52540">
    <property type="entry name" value="P-loop containing nucleoside triphosphate hydrolases"/>
    <property type="match status" value="1"/>
</dbReference>
<dbReference type="Pfam" id="PF00005">
    <property type="entry name" value="ABC_tran"/>
    <property type="match status" value="1"/>
</dbReference>
<comment type="similarity">
    <text evidence="1">Belongs to the ABC transporter superfamily.</text>
</comment>
<keyword evidence="2" id="KW-0813">Transport</keyword>
<sequence length="334" mass="35094">MRSLQSEKGGCHPRVEIDPRPFATAPCSVATVLAIDGLAKRFGPAVALDGVSFTVAPGEVFGFVGGNGAGKTTTMRIVLGVLDADAGAVTWKGDPLGPADRRRIGYLPEERGLYPRMRVAEQLVYLARLHGLSRSAALAATETWTDRVGLADRRGDEVQKLSLGNQQRVQLCAALVHDPDLLVLDEPFSGLDPAAVDTLGAVLRERAAAGVPVVFSSHQLELVERLCDRVGIISAGRMAAVGTVDGLRAGAADRYDVTGPPPGWADTVAGVRVVGTEGDRTRVELAPGTDDQALLAAALAAGPVHAFGPYRPPLTELYRDAVRDRAVPSTDGAR</sequence>
<evidence type="ECO:0000313" key="6">
    <source>
        <dbReference type="EMBL" id="PKB32204.1"/>
    </source>
</evidence>
<dbReference type="Pfam" id="PF13732">
    <property type="entry name" value="DrrA1-3_C"/>
    <property type="match status" value="1"/>
</dbReference>
<evidence type="ECO:0000256" key="4">
    <source>
        <dbReference type="ARBA" id="ARBA00022840"/>
    </source>
</evidence>
<dbReference type="GO" id="GO:0005524">
    <property type="term" value="F:ATP binding"/>
    <property type="evidence" value="ECO:0007669"/>
    <property type="project" value="UniProtKB-KW"/>
</dbReference>
<organism evidence="6 7">
    <name type="scientific">Pseudonocardia alni</name>
    <name type="common">Amycolata alni</name>
    <dbReference type="NCBI Taxonomy" id="33907"/>
    <lineage>
        <taxon>Bacteria</taxon>
        <taxon>Bacillati</taxon>
        <taxon>Actinomycetota</taxon>
        <taxon>Actinomycetes</taxon>
        <taxon>Pseudonocardiales</taxon>
        <taxon>Pseudonocardiaceae</taxon>
        <taxon>Pseudonocardia</taxon>
    </lineage>
</organism>
<accession>A0AA44URH9</accession>
<dbReference type="PANTHER" id="PTHR43335">
    <property type="entry name" value="ABC TRANSPORTER, ATP-BINDING PROTEIN"/>
    <property type="match status" value="1"/>
</dbReference>
<dbReference type="EMBL" id="PHUJ01000003">
    <property type="protein sequence ID" value="PKB32204.1"/>
    <property type="molecule type" value="Genomic_DNA"/>
</dbReference>
<name>A0AA44URH9_PSEA5</name>
<keyword evidence="4 6" id="KW-0067">ATP-binding</keyword>
<dbReference type="Proteomes" id="UP000232453">
    <property type="component" value="Unassembled WGS sequence"/>
</dbReference>
<keyword evidence="3" id="KW-0547">Nucleotide-binding</keyword>
<dbReference type="SMART" id="SM00382">
    <property type="entry name" value="AAA"/>
    <property type="match status" value="1"/>
</dbReference>
<gene>
    <name evidence="6" type="ORF">ATL51_3925</name>
</gene>
<evidence type="ECO:0000259" key="5">
    <source>
        <dbReference type="PROSITE" id="PS50893"/>
    </source>
</evidence>
<evidence type="ECO:0000313" key="7">
    <source>
        <dbReference type="Proteomes" id="UP000232453"/>
    </source>
</evidence>
<protein>
    <submittedName>
        <fullName evidence="6">ABC-2 type transport system ATP-binding protein</fullName>
    </submittedName>
</protein>
<dbReference type="GO" id="GO:0016887">
    <property type="term" value="F:ATP hydrolysis activity"/>
    <property type="evidence" value="ECO:0007669"/>
    <property type="project" value="InterPro"/>
</dbReference>
<reference evidence="6 7" key="1">
    <citation type="submission" date="2017-11" db="EMBL/GenBank/DDBJ databases">
        <title>Sequencing the genomes of 1000 actinobacteria strains.</title>
        <authorList>
            <person name="Klenk H.-P."/>
        </authorList>
    </citation>
    <scope>NUCLEOTIDE SEQUENCE [LARGE SCALE GENOMIC DNA]</scope>
    <source>
        <strain evidence="6 7">DSM 44104</strain>
    </source>
</reference>
<evidence type="ECO:0000256" key="1">
    <source>
        <dbReference type="ARBA" id="ARBA00005417"/>
    </source>
</evidence>
<proteinExistence type="inferred from homology"/>